<dbReference type="SMART" id="SM00132">
    <property type="entry name" value="LIM"/>
    <property type="match status" value="1"/>
</dbReference>
<name>A0ABN9EM03_9NEOB</name>
<dbReference type="PROSITE" id="PS00478">
    <property type="entry name" value="LIM_DOMAIN_1"/>
    <property type="match status" value="1"/>
</dbReference>
<comment type="caution">
    <text evidence="7">The sequence shown here is derived from an EMBL/GenBank/DDBJ whole genome shotgun (WGS) entry which is preliminary data.</text>
</comment>
<evidence type="ECO:0000256" key="5">
    <source>
        <dbReference type="SAM" id="MobiDB-lite"/>
    </source>
</evidence>
<feature type="domain" description="LIM zinc-binding" evidence="6">
    <location>
        <begin position="67"/>
        <end position="129"/>
    </location>
</feature>
<evidence type="ECO:0000256" key="2">
    <source>
        <dbReference type="ARBA" id="ARBA00022833"/>
    </source>
</evidence>
<feature type="compositionally biased region" description="Pro residues" evidence="5">
    <location>
        <begin position="147"/>
        <end position="160"/>
    </location>
</feature>
<evidence type="ECO:0000313" key="8">
    <source>
        <dbReference type="Proteomes" id="UP001162483"/>
    </source>
</evidence>
<feature type="compositionally biased region" description="Basic and acidic residues" evidence="5">
    <location>
        <begin position="257"/>
        <end position="276"/>
    </location>
</feature>
<evidence type="ECO:0000259" key="6">
    <source>
        <dbReference type="PROSITE" id="PS50023"/>
    </source>
</evidence>
<dbReference type="Gene3D" id="2.10.110.10">
    <property type="entry name" value="Cysteine Rich Protein"/>
    <property type="match status" value="1"/>
</dbReference>
<keyword evidence="2 4" id="KW-0862">Zinc</keyword>
<dbReference type="Proteomes" id="UP001162483">
    <property type="component" value="Unassembled WGS sequence"/>
</dbReference>
<organism evidence="7 8">
    <name type="scientific">Staurois parvus</name>
    <dbReference type="NCBI Taxonomy" id="386267"/>
    <lineage>
        <taxon>Eukaryota</taxon>
        <taxon>Metazoa</taxon>
        <taxon>Chordata</taxon>
        <taxon>Craniata</taxon>
        <taxon>Vertebrata</taxon>
        <taxon>Euteleostomi</taxon>
        <taxon>Amphibia</taxon>
        <taxon>Batrachia</taxon>
        <taxon>Anura</taxon>
        <taxon>Neobatrachia</taxon>
        <taxon>Ranoidea</taxon>
        <taxon>Ranidae</taxon>
        <taxon>Staurois</taxon>
    </lineage>
</organism>
<keyword evidence="8" id="KW-1185">Reference proteome</keyword>
<reference evidence="7" key="1">
    <citation type="submission" date="2023-05" db="EMBL/GenBank/DDBJ databases">
        <authorList>
            <person name="Stuckert A."/>
        </authorList>
    </citation>
    <scope>NUCLEOTIDE SEQUENCE</scope>
</reference>
<proteinExistence type="predicted"/>
<dbReference type="PROSITE" id="PS50023">
    <property type="entry name" value="LIM_DOMAIN_2"/>
    <property type="match status" value="1"/>
</dbReference>
<dbReference type="InterPro" id="IPR001781">
    <property type="entry name" value="Znf_LIM"/>
</dbReference>
<evidence type="ECO:0000256" key="3">
    <source>
        <dbReference type="ARBA" id="ARBA00023038"/>
    </source>
</evidence>
<accession>A0ABN9EM03</accession>
<evidence type="ECO:0000256" key="4">
    <source>
        <dbReference type="PROSITE-ProRule" id="PRU00125"/>
    </source>
</evidence>
<feature type="region of interest" description="Disordered" evidence="5">
    <location>
        <begin position="115"/>
        <end position="230"/>
    </location>
</feature>
<gene>
    <name evidence="7" type="ORF">SPARVUS_LOCUS10287295</name>
</gene>
<dbReference type="PANTHER" id="PTHR24206">
    <property type="entry name" value="OS06G0237300 PROTEIN"/>
    <property type="match status" value="1"/>
</dbReference>
<feature type="compositionally biased region" description="Polar residues" evidence="5">
    <location>
        <begin position="203"/>
        <end position="217"/>
    </location>
</feature>
<keyword evidence="3 4" id="KW-0440">LIM domain</keyword>
<dbReference type="Pfam" id="PF00412">
    <property type="entry name" value="LIM"/>
    <property type="match status" value="1"/>
</dbReference>
<evidence type="ECO:0000313" key="7">
    <source>
        <dbReference type="EMBL" id="CAI9585896.1"/>
    </source>
</evidence>
<sequence>MVSMKVPDRLSIMTYVSQYYNIFRNSNPAGVPQFKQTSALQQGESQVTHPQGSLDTTSTATRVALSSTCALCQQHVHLVQRCLVDGKLYHRQCFRCKECSSTLLPGSYQPGPETGTFVCTHHHRPRPGISSPESAEENSVQNAVQSPPKPRAPPKPPLPNKPQKELVTDGVQDTRPVPAPRRTSDVAPQPLPRARSGAGQSPARPTSFVNGEQQISTPPVPKPRGRQRSVESLSLKWSGFPSVSFRASIWQPITSSKHREPSHRTFHEGSRIRKCS</sequence>
<evidence type="ECO:0000256" key="1">
    <source>
        <dbReference type="ARBA" id="ARBA00022723"/>
    </source>
</evidence>
<feature type="compositionally biased region" description="Polar residues" evidence="5">
    <location>
        <begin position="131"/>
        <end position="145"/>
    </location>
</feature>
<protein>
    <recommendedName>
        <fullName evidence="6">LIM zinc-binding domain-containing protein</fullName>
    </recommendedName>
</protein>
<feature type="region of interest" description="Disordered" evidence="5">
    <location>
        <begin position="252"/>
        <end position="276"/>
    </location>
</feature>
<dbReference type="SUPFAM" id="SSF57716">
    <property type="entry name" value="Glucocorticoid receptor-like (DNA-binding domain)"/>
    <property type="match status" value="2"/>
</dbReference>
<dbReference type="EMBL" id="CATNWA010015701">
    <property type="protein sequence ID" value="CAI9585896.1"/>
    <property type="molecule type" value="Genomic_DNA"/>
</dbReference>
<keyword evidence="1 4" id="KW-0479">Metal-binding</keyword>
<dbReference type="CDD" id="cd09444">
    <property type="entry name" value="LIM_Mical_like_1"/>
    <property type="match status" value="1"/>
</dbReference>